<gene>
    <name evidence="1" type="ORF">SAMN04488060_2599</name>
</gene>
<dbReference type="Gene3D" id="3.30.460.40">
    <property type="match status" value="1"/>
</dbReference>
<dbReference type="EMBL" id="FOWZ01000004">
    <property type="protein sequence ID" value="SFP36755.1"/>
    <property type="molecule type" value="Genomic_DNA"/>
</dbReference>
<dbReference type="RefSeq" id="WP_143089648.1">
    <property type="nucleotide sequence ID" value="NZ_FOWZ01000004.1"/>
</dbReference>
<evidence type="ECO:0000313" key="1">
    <source>
        <dbReference type="EMBL" id="SFP36755.1"/>
    </source>
</evidence>
<keyword evidence="2" id="KW-1185">Reference proteome</keyword>
<reference evidence="2" key="1">
    <citation type="submission" date="2016-10" db="EMBL/GenBank/DDBJ databases">
        <authorList>
            <person name="Varghese N."/>
            <person name="Submissions S."/>
        </authorList>
    </citation>
    <scope>NUCLEOTIDE SEQUENCE [LARGE SCALE GENOMIC DNA]</scope>
    <source>
        <strain evidence="2">CGMCC 1.7715</strain>
    </source>
</reference>
<dbReference type="STRING" id="604088.SAMN04488060_2599"/>
<protein>
    <submittedName>
        <fullName evidence="1">Uncharacterized protein</fullName>
    </submittedName>
</protein>
<sequence length="150" mass="16778">MAEPFQESLARLADAIGDARDPWWIIGSAAVQLLGGEPGRIADIDVIVSHSDLEHLYHKLPLKNDPDANKPMFSSAMFGRWSEPALDVEFMTGLKVQVEGRWLDVNPRTRRSVTLADCELFVPQADELVSILHQFGREKDLQRAATLARD</sequence>
<accession>A0A1I5PRY9</accession>
<dbReference type="OrthoDB" id="8447821at2"/>
<name>A0A1I5PRY9_9SPHN</name>
<dbReference type="SUPFAM" id="SSF81301">
    <property type="entry name" value="Nucleotidyltransferase"/>
    <property type="match status" value="1"/>
</dbReference>
<dbReference type="Proteomes" id="UP000199331">
    <property type="component" value="Unassembled WGS sequence"/>
</dbReference>
<dbReference type="InterPro" id="IPR043519">
    <property type="entry name" value="NT_sf"/>
</dbReference>
<dbReference type="AlphaFoldDB" id="A0A1I5PRY9"/>
<proteinExistence type="predicted"/>
<organism evidence="1 2">
    <name type="scientific">Qipengyuania nanhaisediminis</name>
    <dbReference type="NCBI Taxonomy" id="604088"/>
    <lineage>
        <taxon>Bacteria</taxon>
        <taxon>Pseudomonadati</taxon>
        <taxon>Pseudomonadota</taxon>
        <taxon>Alphaproteobacteria</taxon>
        <taxon>Sphingomonadales</taxon>
        <taxon>Erythrobacteraceae</taxon>
        <taxon>Qipengyuania</taxon>
    </lineage>
</organism>
<evidence type="ECO:0000313" key="2">
    <source>
        <dbReference type="Proteomes" id="UP000199331"/>
    </source>
</evidence>